<accession>A0A0N5CJW2</accession>
<gene>
    <name evidence="3" type="ORF">TCLT_LOCUS334</name>
</gene>
<dbReference type="Proteomes" id="UP000276776">
    <property type="component" value="Unassembled WGS sequence"/>
</dbReference>
<organism evidence="5">
    <name type="scientific">Thelazia callipaeda</name>
    <name type="common">Oriental eyeworm</name>
    <name type="synonym">Parasitic nematode</name>
    <dbReference type="NCBI Taxonomy" id="103827"/>
    <lineage>
        <taxon>Eukaryota</taxon>
        <taxon>Metazoa</taxon>
        <taxon>Ecdysozoa</taxon>
        <taxon>Nematoda</taxon>
        <taxon>Chromadorea</taxon>
        <taxon>Rhabditida</taxon>
        <taxon>Spirurina</taxon>
        <taxon>Spiruromorpha</taxon>
        <taxon>Thelazioidea</taxon>
        <taxon>Thelaziidae</taxon>
        <taxon>Thelazia</taxon>
    </lineage>
</organism>
<feature type="compositionally biased region" description="Basic and acidic residues" evidence="1">
    <location>
        <begin position="390"/>
        <end position="399"/>
    </location>
</feature>
<feature type="region of interest" description="Disordered" evidence="1">
    <location>
        <begin position="69"/>
        <end position="265"/>
    </location>
</feature>
<feature type="compositionally biased region" description="Gly residues" evidence="1">
    <location>
        <begin position="212"/>
        <end position="221"/>
    </location>
</feature>
<dbReference type="GO" id="GO:0003723">
    <property type="term" value="F:RNA binding"/>
    <property type="evidence" value="ECO:0007669"/>
    <property type="project" value="InterPro"/>
</dbReference>
<dbReference type="PANTHER" id="PTHR12299">
    <property type="entry name" value="HYALURONIC ACID-BINDING PROTEIN 4"/>
    <property type="match status" value="1"/>
</dbReference>
<dbReference type="Pfam" id="PF04774">
    <property type="entry name" value="HABP4_PAI-RBP1"/>
    <property type="match status" value="1"/>
</dbReference>
<feature type="compositionally biased region" description="Basic and acidic residues" evidence="1">
    <location>
        <begin position="241"/>
        <end position="261"/>
    </location>
</feature>
<reference evidence="3 4" key="2">
    <citation type="submission" date="2018-11" db="EMBL/GenBank/DDBJ databases">
        <authorList>
            <consortium name="Pathogen Informatics"/>
        </authorList>
    </citation>
    <scope>NUCLEOTIDE SEQUENCE [LARGE SCALE GENOMIC DNA]</scope>
</reference>
<reference evidence="5" key="1">
    <citation type="submission" date="2017-02" db="UniProtKB">
        <authorList>
            <consortium name="WormBaseParasite"/>
        </authorList>
    </citation>
    <scope>IDENTIFICATION</scope>
</reference>
<feature type="compositionally biased region" description="Basic and acidic residues" evidence="1">
    <location>
        <begin position="222"/>
        <end position="231"/>
    </location>
</feature>
<feature type="region of interest" description="Disordered" evidence="1">
    <location>
        <begin position="270"/>
        <end position="289"/>
    </location>
</feature>
<evidence type="ECO:0000313" key="5">
    <source>
        <dbReference type="WBParaSite" id="TCLT_0000033301-mRNA-1"/>
    </source>
</evidence>
<feature type="compositionally biased region" description="Basic and acidic residues" evidence="1">
    <location>
        <begin position="85"/>
        <end position="103"/>
    </location>
</feature>
<dbReference type="GO" id="GO:0005634">
    <property type="term" value="C:nucleus"/>
    <property type="evidence" value="ECO:0007669"/>
    <property type="project" value="TreeGrafter"/>
</dbReference>
<name>A0A0N5CJW2_THECL</name>
<dbReference type="WBParaSite" id="TCLT_0000033301-mRNA-1">
    <property type="protein sequence ID" value="TCLT_0000033301-mRNA-1"/>
    <property type="gene ID" value="TCLT_0000033301"/>
</dbReference>
<feature type="compositionally biased region" description="Gly residues" evidence="1">
    <location>
        <begin position="109"/>
        <end position="118"/>
    </location>
</feature>
<dbReference type="GO" id="GO:0005737">
    <property type="term" value="C:cytoplasm"/>
    <property type="evidence" value="ECO:0007669"/>
    <property type="project" value="TreeGrafter"/>
</dbReference>
<sequence length="434" mass="48422">MVEYGVNVTNKFGFLSDDEVDDPEVILRKAEALTKKDERSSHQRKADKSAAMKKKKEIAATVVTTLSKENAVKNHSQTSVGSRIKKNEFNKENKENRPEDRVRGRGRGRGGGNFGRGRGAVQVEHTRSTIYQNSERDVIAERFGEGRGRGRGRGGRGRPFPRGGRNGTRNLDRDHELTAVDSHNELNGNGNHNHFGSERQNITDSGPPRGSYRGGRGGYRGGIDREFERPAFRGGRGRGGRQFDRMSGSDRTGLKSLDKKSGFGKANWGTEHDDLVGQNEPIDFTNGVGKTDDAVQRERVDEFRLDAEADERAKQLTLDEFKAKIAAKRSKPHFNIRQAGEGTNDKDFGKLVPLNKPVMEENCEEEIVVVRREPRTKRLDIEINFADDQRGSRGNRVRDGFASGRGTYNEQGRNFKPNQVFEVSADAFPALGSH</sequence>
<dbReference type="InterPro" id="IPR006861">
    <property type="entry name" value="HABP4_PAIRBP1-bd"/>
</dbReference>
<dbReference type="STRING" id="103827.A0A0N5CJW2"/>
<dbReference type="OMA" id="GPRQNMT"/>
<feature type="compositionally biased region" description="Basic and acidic residues" evidence="1">
    <location>
        <begin position="134"/>
        <end position="148"/>
    </location>
</feature>
<dbReference type="AlphaFoldDB" id="A0A0N5CJW2"/>
<dbReference type="InterPro" id="IPR039764">
    <property type="entry name" value="HABP4/SERBP1-like"/>
</dbReference>
<dbReference type="OrthoDB" id="6022699at2759"/>
<evidence type="ECO:0000256" key="1">
    <source>
        <dbReference type="SAM" id="MobiDB-lite"/>
    </source>
</evidence>
<evidence type="ECO:0000259" key="2">
    <source>
        <dbReference type="SMART" id="SM01233"/>
    </source>
</evidence>
<protein>
    <submittedName>
        <fullName evidence="5">HABP4_PAI-RBP1 domain-containing protein</fullName>
    </submittedName>
</protein>
<proteinExistence type="predicted"/>
<feature type="domain" description="Hyaluronan/mRNA-binding protein" evidence="2">
    <location>
        <begin position="239"/>
        <end position="342"/>
    </location>
</feature>
<evidence type="ECO:0000313" key="3">
    <source>
        <dbReference type="EMBL" id="VDM95265.1"/>
    </source>
</evidence>
<feature type="compositionally biased region" description="Basic and acidic residues" evidence="1">
    <location>
        <begin position="170"/>
        <end position="184"/>
    </location>
</feature>
<dbReference type="PANTHER" id="PTHR12299:SF17">
    <property type="entry name" value="AT19571P-RELATED"/>
    <property type="match status" value="1"/>
</dbReference>
<feature type="compositionally biased region" description="Low complexity" evidence="1">
    <location>
        <begin position="185"/>
        <end position="194"/>
    </location>
</feature>
<dbReference type="EMBL" id="UYYF01000022">
    <property type="protein sequence ID" value="VDM95265.1"/>
    <property type="molecule type" value="Genomic_DNA"/>
</dbReference>
<keyword evidence="4" id="KW-1185">Reference proteome</keyword>
<feature type="compositionally biased region" description="Basic and acidic residues" evidence="1">
    <location>
        <begin position="32"/>
        <end position="50"/>
    </location>
</feature>
<evidence type="ECO:0000313" key="4">
    <source>
        <dbReference type="Proteomes" id="UP000276776"/>
    </source>
</evidence>
<feature type="region of interest" description="Disordered" evidence="1">
    <location>
        <begin position="390"/>
        <end position="413"/>
    </location>
</feature>
<feature type="compositionally biased region" description="Polar residues" evidence="1">
    <location>
        <begin position="69"/>
        <end position="81"/>
    </location>
</feature>
<feature type="region of interest" description="Disordered" evidence="1">
    <location>
        <begin position="32"/>
        <end position="55"/>
    </location>
</feature>
<dbReference type="SMART" id="SM01233">
    <property type="entry name" value="HABP4_PAI-RBP1"/>
    <property type="match status" value="1"/>
</dbReference>